<dbReference type="RefSeq" id="WP_092133453.1">
    <property type="nucleotide sequence ID" value="NZ_FNQK01000007.1"/>
</dbReference>
<dbReference type="SUPFAM" id="SSF48403">
    <property type="entry name" value="Ankyrin repeat"/>
    <property type="match status" value="2"/>
</dbReference>
<feature type="repeat" description="ANK" evidence="3">
    <location>
        <begin position="294"/>
        <end position="326"/>
    </location>
</feature>
<dbReference type="OrthoDB" id="2575953at2"/>
<dbReference type="PANTHER" id="PTHR24198:SF165">
    <property type="entry name" value="ANKYRIN REPEAT-CONTAINING PROTEIN-RELATED"/>
    <property type="match status" value="1"/>
</dbReference>
<evidence type="ECO:0000256" key="1">
    <source>
        <dbReference type="ARBA" id="ARBA00022737"/>
    </source>
</evidence>
<protein>
    <submittedName>
        <fullName evidence="5">Ankyrin repeat</fullName>
    </submittedName>
</protein>
<dbReference type="Gene3D" id="1.25.40.20">
    <property type="entry name" value="Ankyrin repeat-containing domain"/>
    <property type="match status" value="2"/>
</dbReference>
<keyword evidence="1" id="KW-0677">Repeat</keyword>
<dbReference type="Proteomes" id="UP000198846">
    <property type="component" value="Unassembled WGS sequence"/>
</dbReference>
<dbReference type="SMART" id="SM00248">
    <property type="entry name" value="ANK"/>
    <property type="match status" value="9"/>
</dbReference>
<dbReference type="InterPro" id="IPR036770">
    <property type="entry name" value="Ankyrin_rpt-contain_sf"/>
</dbReference>
<feature type="chain" id="PRO_5011552935" evidence="4">
    <location>
        <begin position="22"/>
        <end position="495"/>
    </location>
</feature>
<keyword evidence="4" id="KW-0732">Signal</keyword>
<dbReference type="PROSITE" id="PS50297">
    <property type="entry name" value="ANK_REP_REGION"/>
    <property type="match status" value="4"/>
</dbReference>
<organism evidence="5 6">
    <name type="scientific">Bizionia paragorgiae</name>
    <dbReference type="NCBI Taxonomy" id="283786"/>
    <lineage>
        <taxon>Bacteria</taxon>
        <taxon>Pseudomonadati</taxon>
        <taxon>Bacteroidota</taxon>
        <taxon>Flavobacteriia</taxon>
        <taxon>Flavobacteriales</taxon>
        <taxon>Flavobacteriaceae</taxon>
        <taxon>Bizionia</taxon>
    </lineage>
</organism>
<dbReference type="STRING" id="283786.SAMN04487990_107145"/>
<evidence type="ECO:0000313" key="6">
    <source>
        <dbReference type="Proteomes" id="UP000198846"/>
    </source>
</evidence>
<dbReference type="Pfam" id="PF12796">
    <property type="entry name" value="Ank_2"/>
    <property type="match status" value="3"/>
</dbReference>
<dbReference type="PROSITE" id="PS50088">
    <property type="entry name" value="ANK_REPEAT"/>
    <property type="match status" value="6"/>
</dbReference>
<dbReference type="InterPro" id="IPR002110">
    <property type="entry name" value="Ankyrin_rpt"/>
</dbReference>
<proteinExistence type="predicted"/>
<evidence type="ECO:0000313" key="5">
    <source>
        <dbReference type="EMBL" id="SEA16548.1"/>
    </source>
</evidence>
<accession>A0A1H3YZH6</accession>
<feature type="signal peptide" evidence="4">
    <location>
        <begin position="1"/>
        <end position="21"/>
    </location>
</feature>
<keyword evidence="6" id="KW-1185">Reference proteome</keyword>
<dbReference type="EMBL" id="FNQK01000007">
    <property type="protein sequence ID" value="SEA16548.1"/>
    <property type="molecule type" value="Genomic_DNA"/>
</dbReference>
<dbReference type="PANTHER" id="PTHR24198">
    <property type="entry name" value="ANKYRIN REPEAT AND PROTEIN KINASE DOMAIN-CONTAINING PROTEIN"/>
    <property type="match status" value="1"/>
</dbReference>
<reference evidence="5 6" key="1">
    <citation type="submission" date="2016-10" db="EMBL/GenBank/DDBJ databases">
        <authorList>
            <person name="de Groot N.N."/>
        </authorList>
    </citation>
    <scope>NUCLEOTIDE SEQUENCE [LARGE SCALE GENOMIC DNA]</scope>
    <source>
        <strain evidence="5 6">DSM 23842</strain>
    </source>
</reference>
<sequence>MKNIKRLVIALILQFGITAQAQENIFLNRDFWKGNPSIDIIDLKIREGNNIAEANSNNFDAVVFAILQGVSNKTIKHIISKEGNAVNKLTHDGRTYIFWAAYKGNTEIMEFLLSRGAKTDIRDDKGNTVLNFAAGAGQRDTKVYDICLANGANLQKDLTPNGANALLLVGQSTEDFTLIDYFIQKGLSVDSVDENGNGLFNYVAKSGNIELLKQLANKGLTGTDNAFITASQGTRSKINGLDVFRYLEGIGLNPNVTSVNGETPLHALASRSKDVATISYFIDKGVDVNQEDKSGATAFLNAAQRNNIEIVQTLFKEVRNINHKNKKGESALTLAVAYNAPEVVAFLIANKADVMVTDANGNSLTPYLLNSYKASRKNDFESKLNVLSANGLEVSKTQKNGDSVFHLALNTNNFDLVKFAAGLNADVNAKNNEGLTPLHKAAMLAKDTKTIKYLVSIGAKKEAVTDFGETAYDLASENEILKTKNIAIEFLKNNK</sequence>
<feature type="repeat" description="ANK" evidence="3">
    <location>
        <begin position="400"/>
        <end position="432"/>
    </location>
</feature>
<evidence type="ECO:0000256" key="3">
    <source>
        <dbReference type="PROSITE-ProRule" id="PRU00023"/>
    </source>
</evidence>
<feature type="repeat" description="ANK" evidence="3">
    <location>
        <begin position="92"/>
        <end position="124"/>
    </location>
</feature>
<feature type="repeat" description="ANK" evidence="3">
    <location>
        <begin position="433"/>
        <end position="466"/>
    </location>
</feature>
<name>A0A1H3YZH6_BIZPA</name>
<feature type="repeat" description="ANK" evidence="3">
    <location>
        <begin position="327"/>
        <end position="359"/>
    </location>
</feature>
<dbReference type="AlphaFoldDB" id="A0A1H3YZH6"/>
<keyword evidence="2 3" id="KW-0040">ANK repeat</keyword>
<feature type="repeat" description="ANK" evidence="3">
    <location>
        <begin position="260"/>
        <end position="293"/>
    </location>
</feature>
<gene>
    <name evidence="5" type="ORF">SAMN04487990_107145</name>
</gene>
<evidence type="ECO:0000256" key="2">
    <source>
        <dbReference type="ARBA" id="ARBA00023043"/>
    </source>
</evidence>
<evidence type="ECO:0000256" key="4">
    <source>
        <dbReference type="SAM" id="SignalP"/>
    </source>
</evidence>